<evidence type="ECO:0000313" key="1">
    <source>
        <dbReference type="EMBL" id="TQE08739.1"/>
    </source>
</evidence>
<proteinExistence type="predicted"/>
<sequence>MCREDEGGGLTCSVLQGPCFAKSLHASLHKNLGSSLSIFLSQSLPYRSFSPRAFPIATQHHHRHRLLTLLPIMTTHHRCRKHHHNLSGSAATTANGILHEVVFLSALGARFGLISSYWSEFGYPSDGSSGGG</sequence>
<comment type="caution">
    <text evidence="1">The sequence shown here is derived from an EMBL/GenBank/DDBJ whole genome shotgun (WGS) entry which is preliminary data.</text>
</comment>
<name>A0A540NCH3_MALBA</name>
<accession>A0A540NCH3</accession>
<protein>
    <submittedName>
        <fullName evidence="1">Uncharacterized protein</fullName>
    </submittedName>
</protein>
<keyword evidence="2" id="KW-1185">Reference proteome</keyword>
<organism evidence="1 2">
    <name type="scientific">Malus baccata</name>
    <name type="common">Siberian crab apple</name>
    <name type="synonym">Pyrus baccata</name>
    <dbReference type="NCBI Taxonomy" id="106549"/>
    <lineage>
        <taxon>Eukaryota</taxon>
        <taxon>Viridiplantae</taxon>
        <taxon>Streptophyta</taxon>
        <taxon>Embryophyta</taxon>
        <taxon>Tracheophyta</taxon>
        <taxon>Spermatophyta</taxon>
        <taxon>Magnoliopsida</taxon>
        <taxon>eudicotyledons</taxon>
        <taxon>Gunneridae</taxon>
        <taxon>Pentapetalae</taxon>
        <taxon>rosids</taxon>
        <taxon>fabids</taxon>
        <taxon>Rosales</taxon>
        <taxon>Rosaceae</taxon>
        <taxon>Amygdaloideae</taxon>
        <taxon>Maleae</taxon>
        <taxon>Malus</taxon>
    </lineage>
</organism>
<gene>
    <name evidence="1" type="ORF">C1H46_005587</name>
</gene>
<reference evidence="1 2" key="1">
    <citation type="journal article" date="2019" name="G3 (Bethesda)">
        <title>Sequencing of a Wild Apple (Malus baccata) Genome Unravels the Differences Between Cultivated and Wild Apple Species Regarding Disease Resistance and Cold Tolerance.</title>
        <authorList>
            <person name="Chen X."/>
        </authorList>
    </citation>
    <scope>NUCLEOTIDE SEQUENCE [LARGE SCALE GENOMIC DNA]</scope>
    <source>
        <strain evidence="2">cv. Shandingzi</strain>
        <tissue evidence="1">Leaves</tissue>
    </source>
</reference>
<dbReference type="AlphaFoldDB" id="A0A540NCH3"/>
<evidence type="ECO:0000313" key="2">
    <source>
        <dbReference type="Proteomes" id="UP000315295"/>
    </source>
</evidence>
<dbReference type="EMBL" id="VIEB01000066">
    <property type="protein sequence ID" value="TQE08739.1"/>
    <property type="molecule type" value="Genomic_DNA"/>
</dbReference>
<dbReference type="Proteomes" id="UP000315295">
    <property type="component" value="Unassembled WGS sequence"/>
</dbReference>